<gene>
    <name evidence="1" type="ORF">FALBO_10631</name>
</gene>
<evidence type="ECO:0000313" key="1">
    <source>
        <dbReference type="EMBL" id="KAF4462557.1"/>
    </source>
</evidence>
<reference evidence="1 2" key="1">
    <citation type="submission" date="2020-01" db="EMBL/GenBank/DDBJ databases">
        <title>Identification and distribution of gene clusters putatively required for synthesis of sphingolipid metabolism inhibitors in phylogenetically diverse species of the filamentous fungus Fusarium.</title>
        <authorList>
            <person name="Kim H.-S."/>
            <person name="Busman M."/>
            <person name="Brown D.W."/>
            <person name="Divon H."/>
            <person name="Uhlig S."/>
            <person name="Proctor R.H."/>
        </authorList>
    </citation>
    <scope>NUCLEOTIDE SEQUENCE [LARGE SCALE GENOMIC DNA]</scope>
    <source>
        <strain evidence="1 2">NRRL 20459</strain>
    </source>
</reference>
<proteinExistence type="predicted"/>
<dbReference type="AlphaFoldDB" id="A0A8H4PIC6"/>
<dbReference type="EMBL" id="JAADYS010001517">
    <property type="protein sequence ID" value="KAF4462557.1"/>
    <property type="molecule type" value="Genomic_DNA"/>
</dbReference>
<protein>
    <submittedName>
        <fullName evidence="1">Uncharacterized protein</fullName>
    </submittedName>
</protein>
<comment type="caution">
    <text evidence="1">The sequence shown here is derived from an EMBL/GenBank/DDBJ whole genome shotgun (WGS) entry which is preliminary data.</text>
</comment>
<keyword evidence="2" id="KW-1185">Reference proteome</keyword>
<dbReference type="Proteomes" id="UP000554235">
    <property type="component" value="Unassembled WGS sequence"/>
</dbReference>
<accession>A0A8H4PIC6</accession>
<evidence type="ECO:0000313" key="2">
    <source>
        <dbReference type="Proteomes" id="UP000554235"/>
    </source>
</evidence>
<sequence>MDGWLASTDLGLPPHGGFAIEDFATIAQADRAQTVRHDCRSQAEGAFLRVNHIIRAHTEDQDGIVITQPDGDDAIAGAKPNRGDHGLRISDPDVPVICDDQLHVLN</sequence>
<organism evidence="1 2">
    <name type="scientific">Fusarium albosuccineum</name>
    <dbReference type="NCBI Taxonomy" id="1237068"/>
    <lineage>
        <taxon>Eukaryota</taxon>
        <taxon>Fungi</taxon>
        <taxon>Dikarya</taxon>
        <taxon>Ascomycota</taxon>
        <taxon>Pezizomycotina</taxon>
        <taxon>Sordariomycetes</taxon>
        <taxon>Hypocreomycetidae</taxon>
        <taxon>Hypocreales</taxon>
        <taxon>Nectriaceae</taxon>
        <taxon>Fusarium</taxon>
        <taxon>Fusarium decemcellulare species complex</taxon>
    </lineage>
</organism>
<name>A0A8H4PIC6_9HYPO</name>